<feature type="domain" description="Major facilitator superfamily (MFS) profile" evidence="12">
    <location>
        <begin position="22"/>
        <end position="424"/>
    </location>
</feature>
<keyword evidence="4" id="KW-0813">Transport</keyword>
<evidence type="ECO:0000256" key="5">
    <source>
        <dbReference type="ARBA" id="ARBA00022475"/>
    </source>
</evidence>
<evidence type="ECO:0000256" key="7">
    <source>
        <dbReference type="ARBA" id="ARBA00022597"/>
    </source>
</evidence>
<dbReference type="InterPro" id="IPR020846">
    <property type="entry name" value="MFS_dom"/>
</dbReference>
<dbReference type="GO" id="GO:0055056">
    <property type="term" value="F:D-glucose transmembrane transporter activity"/>
    <property type="evidence" value="ECO:0007669"/>
    <property type="project" value="InterPro"/>
</dbReference>
<comment type="subcellular location">
    <subcellularLocation>
        <location evidence="2">Cell inner membrane</location>
        <topology evidence="2">Multi-pass membrane protein</topology>
    </subcellularLocation>
</comment>
<keyword evidence="8 11" id="KW-0812">Transmembrane</keyword>
<dbReference type="InterPro" id="IPR050375">
    <property type="entry name" value="MFS_TsgA-like"/>
</dbReference>
<feature type="transmembrane region" description="Helical" evidence="11">
    <location>
        <begin position="89"/>
        <end position="107"/>
    </location>
</feature>
<geneLocation type="plasmid" evidence="13">
    <name>unnamed1</name>
</geneLocation>
<feature type="transmembrane region" description="Helical" evidence="11">
    <location>
        <begin position="113"/>
        <end position="138"/>
    </location>
</feature>
<dbReference type="KEGG" id="spha:D3Y57_01470"/>
<dbReference type="PROSITE" id="PS50850">
    <property type="entry name" value="MFS"/>
    <property type="match status" value="1"/>
</dbReference>
<dbReference type="Pfam" id="PF07690">
    <property type="entry name" value="MFS_1"/>
    <property type="match status" value="1"/>
</dbReference>
<dbReference type="PANTHER" id="PTHR43702:SF3">
    <property type="entry name" value="PROTEIN TSGA"/>
    <property type="match status" value="1"/>
</dbReference>
<dbReference type="GO" id="GO:0005354">
    <property type="term" value="F:galactose transmembrane transporter activity"/>
    <property type="evidence" value="ECO:0007669"/>
    <property type="project" value="InterPro"/>
</dbReference>
<comment type="similarity">
    <text evidence="3">Belongs to the major facilitator superfamily. FHS transporter (TC 2.A.1.7) family.</text>
</comment>
<gene>
    <name evidence="13" type="ORF">D3Y57_01470</name>
</gene>
<feature type="transmembrane region" description="Helical" evidence="11">
    <location>
        <begin position="316"/>
        <end position="332"/>
    </location>
</feature>
<organism evidence="13 14">
    <name type="scientific">Sphingomonas paeninsulae</name>
    <dbReference type="NCBI Taxonomy" id="2319844"/>
    <lineage>
        <taxon>Bacteria</taxon>
        <taxon>Pseudomonadati</taxon>
        <taxon>Pseudomonadota</taxon>
        <taxon>Alphaproteobacteria</taxon>
        <taxon>Sphingomonadales</taxon>
        <taxon>Sphingomonadaceae</taxon>
        <taxon>Sphingomonas</taxon>
    </lineage>
</organism>
<dbReference type="SUPFAM" id="SSF103473">
    <property type="entry name" value="MFS general substrate transporter"/>
    <property type="match status" value="1"/>
</dbReference>
<dbReference type="Proteomes" id="UP000276254">
    <property type="component" value="Plasmid unnamed1"/>
</dbReference>
<accession>A0A494T7V9</accession>
<protein>
    <submittedName>
        <fullName evidence="13">Sugar MFS transporter</fullName>
    </submittedName>
</protein>
<feature type="transmembrane region" description="Helical" evidence="11">
    <location>
        <begin position="400"/>
        <end position="421"/>
    </location>
</feature>
<feature type="transmembrane region" description="Helical" evidence="11">
    <location>
        <begin position="292"/>
        <end position="309"/>
    </location>
</feature>
<keyword evidence="6" id="KW-0997">Cell inner membrane</keyword>
<evidence type="ECO:0000256" key="1">
    <source>
        <dbReference type="ARBA" id="ARBA00003321"/>
    </source>
</evidence>
<dbReference type="EMBL" id="CP032828">
    <property type="protein sequence ID" value="AYJ85429.1"/>
    <property type="molecule type" value="Genomic_DNA"/>
</dbReference>
<dbReference type="OrthoDB" id="9795150at2"/>
<evidence type="ECO:0000256" key="11">
    <source>
        <dbReference type="SAM" id="Phobius"/>
    </source>
</evidence>
<dbReference type="AlphaFoldDB" id="A0A494T7V9"/>
<dbReference type="GO" id="GO:0005886">
    <property type="term" value="C:plasma membrane"/>
    <property type="evidence" value="ECO:0007669"/>
    <property type="project" value="UniProtKB-SubCell"/>
</dbReference>
<feature type="transmembrane region" description="Helical" evidence="11">
    <location>
        <begin position="248"/>
        <end position="272"/>
    </location>
</feature>
<evidence type="ECO:0000313" key="14">
    <source>
        <dbReference type="Proteomes" id="UP000276254"/>
    </source>
</evidence>
<feature type="transmembrane region" description="Helical" evidence="11">
    <location>
        <begin position="374"/>
        <end position="394"/>
    </location>
</feature>
<keyword evidence="9 11" id="KW-1133">Transmembrane helix</keyword>
<dbReference type="InterPro" id="IPR011701">
    <property type="entry name" value="MFS"/>
</dbReference>
<name>A0A494T7V9_SPHPE</name>
<evidence type="ECO:0000256" key="4">
    <source>
        <dbReference type="ARBA" id="ARBA00022448"/>
    </source>
</evidence>
<feature type="transmembrane region" description="Helical" evidence="11">
    <location>
        <begin position="338"/>
        <end position="362"/>
    </location>
</feature>
<dbReference type="Gene3D" id="1.20.1250.20">
    <property type="entry name" value="MFS general substrate transporter like domains"/>
    <property type="match status" value="2"/>
</dbReference>
<evidence type="ECO:0000256" key="6">
    <source>
        <dbReference type="ARBA" id="ARBA00022519"/>
    </source>
</evidence>
<evidence type="ECO:0000313" key="13">
    <source>
        <dbReference type="EMBL" id="AYJ85429.1"/>
    </source>
</evidence>
<evidence type="ECO:0000256" key="10">
    <source>
        <dbReference type="ARBA" id="ARBA00023136"/>
    </source>
</evidence>
<feature type="transmembrane region" description="Helical" evidence="11">
    <location>
        <begin position="60"/>
        <end position="82"/>
    </location>
</feature>
<evidence type="ECO:0000256" key="2">
    <source>
        <dbReference type="ARBA" id="ARBA00004429"/>
    </source>
</evidence>
<dbReference type="InterPro" id="IPR036259">
    <property type="entry name" value="MFS_trans_sf"/>
</dbReference>
<dbReference type="GO" id="GO:1904659">
    <property type="term" value="P:D-glucose transmembrane transport"/>
    <property type="evidence" value="ECO:0007669"/>
    <property type="project" value="InterPro"/>
</dbReference>
<sequence>MGNQMGRSSTPPTSAPPTVARSLVWLVIGLFFVWGGATSLNDVLIPKLKGLFSLSYAEVMLTQFAFFMAYAIVSIPAGTVIARIGYVRGLVLGLVIMVIGALLFWPAASAGVYGGFLIALFILAGGITILQVAANPLIASLGDPAGASSRLTFAQAFNSLGTTIFPYIGSMLILGSVAATDPATIAPAALPAFRSAEGAVVAHIYLGIAVVLAIVAAIFWSLRRSLPTETPDEVGFMDSIRLLGRPRILFGVVALFAYVGAEVSIGSLLVSYLEQPTTLALNAQSAGKHLSFYWGGAMVGRFIGAWLLARISPGKLLATFATVAAALVLVSIGTHGGIAGWSMIAVGLFNSIMFPTIFSLTLQGLGKKTPEGSGLLCMAIVGGAIVPLLTGGLADASTVATAMIIPIICYVIIVAFGLFAAKTKEA</sequence>
<evidence type="ECO:0000259" key="12">
    <source>
        <dbReference type="PROSITE" id="PS50850"/>
    </source>
</evidence>
<feature type="transmembrane region" description="Helical" evidence="11">
    <location>
        <begin position="159"/>
        <end position="180"/>
    </location>
</feature>
<dbReference type="CDD" id="cd17394">
    <property type="entry name" value="MFS_FucP_like"/>
    <property type="match status" value="1"/>
</dbReference>
<dbReference type="InterPro" id="IPR005964">
    <property type="entry name" value="Glc/Gal_transptr_bac"/>
</dbReference>
<keyword evidence="13" id="KW-0614">Plasmid</keyword>
<keyword evidence="5" id="KW-1003">Cell membrane</keyword>
<evidence type="ECO:0000256" key="9">
    <source>
        <dbReference type="ARBA" id="ARBA00022989"/>
    </source>
</evidence>
<keyword evidence="7" id="KW-0762">Sugar transport</keyword>
<keyword evidence="14" id="KW-1185">Reference proteome</keyword>
<dbReference type="PANTHER" id="PTHR43702">
    <property type="entry name" value="L-FUCOSE-PROTON SYMPORTER"/>
    <property type="match status" value="1"/>
</dbReference>
<comment type="function">
    <text evidence="1">Intake of glucose and galactose.</text>
</comment>
<reference evidence="13 14" key="1">
    <citation type="submission" date="2018-09" db="EMBL/GenBank/DDBJ databases">
        <title>Sphingomonas peninsula sp. nov., isolated from fildes peninsula, Antarctic soil.</title>
        <authorList>
            <person name="Yingchao G."/>
        </authorList>
    </citation>
    <scope>NUCLEOTIDE SEQUENCE [LARGE SCALE GENOMIC DNA]</scope>
    <source>
        <strain evidence="13 14">YZ-8</strain>
        <plasmid evidence="13 14">unnamed1</plasmid>
    </source>
</reference>
<dbReference type="NCBIfam" id="TIGR01272">
    <property type="entry name" value="gluP"/>
    <property type="match status" value="1"/>
</dbReference>
<feature type="transmembrane region" description="Helical" evidence="11">
    <location>
        <begin position="20"/>
        <end position="40"/>
    </location>
</feature>
<proteinExistence type="inferred from homology"/>
<keyword evidence="10 11" id="KW-0472">Membrane</keyword>
<evidence type="ECO:0000256" key="3">
    <source>
        <dbReference type="ARBA" id="ARBA00009120"/>
    </source>
</evidence>
<feature type="transmembrane region" description="Helical" evidence="11">
    <location>
        <begin position="200"/>
        <end position="222"/>
    </location>
</feature>
<evidence type="ECO:0000256" key="8">
    <source>
        <dbReference type="ARBA" id="ARBA00022692"/>
    </source>
</evidence>